<dbReference type="Gene3D" id="3.20.20.190">
    <property type="entry name" value="Phosphatidylinositol (PI) phosphodiesterase"/>
    <property type="match status" value="1"/>
</dbReference>
<dbReference type="InterPro" id="IPR042158">
    <property type="entry name" value="PLCXD1/2/3"/>
</dbReference>
<keyword evidence="2" id="KW-1185">Reference proteome</keyword>
<reference evidence="1" key="1">
    <citation type="submission" date="2022-01" db="EMBL/GenBank/DDBJ databases">
        <authorList>
            <person name="Braso-Vives M."/>
        </authorList>
    </citation>
    <scope>NUCLEOTIDE SEQUENCE</scope>
</reference>
<dbReference type="SUPFAM" id="SSF51695">
    <property type="entry name" value="PLC-like phosphodiesterases"/>
    <property type="match status" value="1"/>
</dbReference>
<dbReference type="PANTHER" id="PTHR13593:SF113">
    <property type="entry name" value="SI:DKEY-266F7.9"/>
    <property type="match status" value="1"/>
</dbReference>
<dbReference type="GO" id="GO:0008081">
    <property type="term" value="F:phosphoric diester hydrolase activity"/>
    <property type="evidence" value="ECO:0007669"/>
    <property type="project" value="InterPro"/>
</dbReference>
<dbReference type="PANTHER" id="PTHR13593">
    <property type="match status" value="1"/>
</dbReference>
<protein>
    <submittedName>
        <fullName evidence="1">PLCXD3 protein</fullName>
    </submittedName>
</protein>
<dbReference type="InterPro" id="IPR017946">
    <property type="entry name" value="PLC-like_Pdiesterase_TIM-brl"/>
</dbReference>
<evidence type="ECO:0000313" key="1">
    <source>
        <dbReference type="EMBL" id="CAH1265507.1"/>
    </source>
</evidence>
<organism evidence="1 2">
    <name type="scientific">Branchiostoma lanceolatum</name>
    <name type="common">Common lancelet</name>
    <name type="synonym">Amphioxus lanceolatum</name>
    <dbReference type="NCBI Taxonomy" id="7740"/>
    <lineage>
        <taxon>Eukaryota</taxon>
        <taxon>Metazoa</taxon>
        <taxon>Chordata</taxon>
        <taxon>Cephalochordata</taxon>
        <taxon>Leptocardii</taxon>
        <taxon>Amphioxiformes</taxon>
        <taxon>Branchiostomatidae</taxon>
        <taxon>Branchiostoma</taxon>
    </lineage>
</organism>
<dbReference type="GO" id="GO:0006629">
    <property type="term" value="P:lipid metabolic process"/>
    <property type="evidence" value="ECO:0007669"/>
    <property type="project" value="InterPro"/>
</dbReference>
<dbReference type="OrthoDB" id="1046782at2759"/>
<gene>
    <name evidence="1" type="primary">PLCXD3</name>
    <name evidence="1" type="ORF">BLAG_LOCUS19468</name>
</gene>
<dbReference type="InterPro" id="IPR051057">
    <property type="entry name" value="PI-PLC_domain"/>
</dbReference>
<dbReference type="CDD" id="cd08616">
    <property type="entry name" value="PI-PLCXD1c"/>
    <property type="match status" value="1"/>
</dbReference>
<sequence>MSNNMAADRSPGLDDGVAGDLHTRFANWMADLPPNLHTAPLKDLAIPGTHDSFSFFLDKTSDISPGEPPEIKAAVLIMGQAGKDLVYRWSVTQDICFMEQLNDGVRYFDFRVAGRKSDSSLYFVHGLYGSKVESALLEIAQYLNTHPKEVVLLDFNHFYSMVDFHHERLIAILKEMFGPKLCPRMDPGDVTLATLWERGQQVIVFYHNSVADRHINLWMGEAIAAPWANTPEIPALVDFLNTEVRQESKFYVSQGVLTPTAGTILGNLNGSLKEVLAMPVMPHILKWLNGRRPGSGNQGVNIVIADFVDLAEFLPAVINLNYKETL</sequence>
<dbReference type="AlphaFoldDB" id="A0A8J9ZXR0"/>
<dbReference type="EMBL" id="OV696690">
    <property type="protein sequence ID" value="CAH1265507.1"/>
    <property type="molecule type" value="Genomic_DNA"/>
</dbReference>
<accession>A0A8J9ZXR0</accession>
<name>A0A8J9ZXR0_BRALA</name>
<evidence type="ECO:0000313" key="2">
    <source>
        <dbReference type="Proteomes" id="UP000838412"/>
    </source>
</evidence>
<dbReference type="Proteomes" id="UP000838412">
    <property type="component" value="Chromosome 5"/>
</dbReference>
<proteinExistence type="predicted"/>